<organism evidence="2 3">
    <name type="scientific">Tahibacter harae</name>
    <dbReference type="NCBI Taxonomy" id="2963937"/>
    <lineage>
        <taxon>Bacteria</taxon>
        <taxon>Pseudomonadati</taxon>
        <taxon>Pseudomonadota</taxon>
        <taxon>Gammaproteobacteria</taxon>
        <taxon>Lysobacterales</taxon>
        <taxon>Rhodanobacteraceae</taxon>
        <taxon>Tahibacter</taxon>
    </lineage>
</organism>
<dbReference type="EMBL" id="JANFQO010000008">
    <property type="protein sequence ID" value="MCQ4165114.1"/>
    <property type="molecule type" value="Genomic_DNA"/>
</dbReference>
<comment type="caution">
    <text evidence="2">The sequence shown here is derived from an EMBL/GenBank/DDBJ whole genome shotgun (WGS) entry which is preliminary data.</text>
</comment>
<dbReference type="Proteomes" id="UP001165498">
    <property type="component" value="Unassembled WGS sequence"/>
</dbReference>
<dbReference type="RefSeq" id="WP_255914178.1">
    <property type="nucleotide sequence ID" value="NZ_JANFQO010000008.1"/>
</dbReference>
<name>A0ABT1QS62_9GAMM</name>
<feature type="region of interest" description="Disordered" evidence="1">
    <location>
        <begin position="17"/>
        <end position="36"/>
    </location>
</feature>
<evidence type="ECO:0000313" key="2">
    <source>
        <dbReference type="EMBL" id="MCQ4165114.1"/>
    </source>
</evidence>
<evidence type="ECO:0000256" key="1">
    <source>
        <dbReference type="SAM" id="MobiDB-lite"/>
    </source>
</evidence>
<keyword evidence="3" id="KW-1185">Reference proteome</keyword>
<accession>A0ABT1QS62</accession>
<gene>
    <name evidence="2" type="ORF">NM961_10375</name>
</gene>
<proteinExistence type="predicted"/>
<reference evidence="2" key="1">
    <citation type="submission" date="2022-07" db="EMBL/GenBank/DDBJ databases">
        <title>Tahibacter sp., a new gammaproteobacterium isolated from the silt sample collected at pig farm.</title>
        <authorList>
            <person name="Chen H."/>
        </authorList>
    </citation>
    <scope>NUCLEOTIDE SEQUENCE</scope>
    <source>
        <strain evidence="2">P2K</strain>
    </source>
</reference>
<evidence type="ECO:0000313" key="3">
    <source>
        <dbReference type="Proteomes" id="UP001165498"/>
    </source>
</evidence>
<protein>
    <submittedName>
        <fullName evidence="2">Uncharacterized protein</fullName>
    </submittedName>
</protein>
<sequence>MLDQVALKSLAIELASAMPPAPAREEQDFPRLDQSPRARALRRISEIVKTRGWEAAVTRALDQHGATCVADLSDEAVYQLRDRVERYEDCAETCCDPDDALPAR</sequence>
<feature type="compositionally biased region" description="Basic and acidic residues" evidence="1">
    <location>
        <begin position="23"/>
        <end position="36"/>
    </location>
</feature>